<evidence type="ECO:0000256" key="4">
    <source>
        <dbReference type="SAM" id="MobiDB-lite"/>
    </source>
</evidence>
<dbReference type="InterPro" id="IPR002072">
    <property type="entry name" value="Nerve_growth_factor-rel"/>
</dbReference>
<reference evidence="7" key="3">
    <citation type="submission" date="2025-05" db="UniProtKB">
        <authorList>
            <consortium name="Ensembl"/>
        </authorList>
    </citation>
    <scope>IDENTIFICATION</scope>
</reference>
<feature type="chain" id="PRO_5044597085" description="Neurotrophin-4" evidence="5">
    <location>
        <begin position="17"/>
        <end position="434"/>
    </location>
</feature>
<dbReference type="Ensembl" id="ENSELUT00000030316.3">
    <property type="protein sequence ID" value="ENSELUP00000020025.1"/>
    <property type="gene ID" value="ENSELUG00000019283.3"/>
</dbReference>
<keyword evidence="8" id="KW-1185">Reference proteome</keyword>
<feature type="compositionally biased region" description="Basic and acidic residues" evidence="4">
    <location>
        <begin position="166"/>
        <end position="197"/>
    </location>
</feature>
<dbReference type="Bgee" id="ENSELUG00000019283">
    <property type="expression patterns" value="Expressed in testis and 12 other cell types or tissues"/>
</dbReference>
<dbReference type="GO" id="GO:0005163">
    <property type="term" value="F:nerve growth factor receptor binding"/>
    <property type="evidence" value="ECO:0007669"/>
    <property type="project" value="TreeGrafter"/>
</dbReference>
<dbReference type="OMA" id="KRREHRH"/>
<name>A0A3P8YU13_ESOLU</name>
<proteinExistence type="inferred from homology"/>
<dbReference type="GO" id="GO:0030425">
    <property type="term" value="C:dendrite"/>
    <property type="evidence" value="ECO:0007669"/>
    <property type="project" value="TreeGrafter"/>
</dbReference>
<accession>A0A3P8YU13</accession>
<dbReference type="GO" id="GO:0007169">
    <property type="term" value="P:cell surface receptor protein tyrosine kinase signaling pathway"/>
    <property type="evidence" value="ECO:0007669"/>
    <property type="project" value="TreeGrafter"/>
</dbReference>
<dbReference type="RefSeq" id="XP_010872402.1">
    <property type="nucleotide sequence ID" value="XM_010874100.4"/>
</dbReference>
<comment type="similarity">
    <text evidence="1">Belongs to the NGF-beta family.</text>
</comment>
<evidence type="ECO:0000313" key="7">
    <source>
        <dbReference type="Ensembl" id="ENSELUP00000020025.1"/>
    </source>
</evidence>
<dbReference type="PRINTS" id="PR00268">
    <property type="entry name" value="NGF"/>
</dbReference>
<dbReference type="Ensembl" id="ENSELUT00000091801.1">
    <property type="protein sequence ID" value="ENSELUP00000095810.1"/>
    <property type="gene ID" value="ENSELUG00000019283.3"/>
</dbReference>
<dbReference type="SUPFAM" id="SSF57501">
    <property type="entry name" value="Cystine-knot cytokines"/>
    <property type="match status" value="1"/>
</dbReference>
<dbReference type="PROSITE" id="PS00248">
    <property type="entry name" value="NGF_1"/>
    <property type="match status" value="1"/>
</dbReference>
<dbReference type="Pfam" id="PF00243">
    <property type="entry name" value="NGF"/>
    <property type="match status" value="1"/>
</dbReference>
<dbReference type="Gene3D" id="2.10.90.10">
    <property type="entry name" value="Cystine-knot cytokines"/>
    <property type="match status" value="1"/>
</dbReference>
<reference evidence="8" key="1">
    <citation type="journal article" date="2014" name="PLoS ONE">
        <title>The genome and linkage map of the northern pike (Esox lucius): conserved synteny revealed between the salmonid sister group and the Neoteleostei.</title>
        <authorList>
            <person name="Rondeau E.B."/>
            <person name="Minkley D.R."/>
            <person name="Leong J.S."/>
            <person name="Messmer A.M."/>
            <person name="Jantzen J.R."/>
            <person name="von Schalburg K.R."/>
            <person name="Lemon C."/>
            <person name="Bird N.H."/>
            <person name="Koop B.F."/>
        </authorList>
    </citation>
    <scope>NUCLEOTIDE SEQUENCE</scope>
</reference>
<dbReference type="GO" id="GO:0043524">
    <property type="term" value="P:negative regulation of neuron apoptotic process"/>
    <property type="evidence" value="ECO:0007669"/>
    <property type="project" value="TreeGrafter"/>
</dbReference>
<dbReference type="SMART" id="SM00140">
    <property type="entry name" value="NGF"/>
    <property type="match status" value="1"/>
</dbReference>
<dbReference type="STRING" id="8010.ENSELUP00000020025"/>
<evidence type="ECO:0000256" key="3">
    <source>
        <dbReference type="ARBA" id="ARBA00023030"/>
    </source>
</evidence>
<dbReference type="GO" id="GO:0008021">
    <property type="term" value="C:synaptic vesicle"/>
    <property type="evidence" value="ECO:0007669"/>
    <property type="project" value="TreeGrafter"/>
</dbReference>
<dbReference type="GO" id="GO:0030424">
    <property type="term" value="C:axon"/>
    <property type="evidence" value="ECO:0007669"/>
    <property type="project" value="TreeGrafter"/>
</dbReference>
<dbReference type="GO" id="GO:0005615">
    <property type="term" value="C:extracellular space"/>
    <property type="evidence" value="ECO:0007669"/>
    <property type="project" value="TreeGrafter"/>
</dbReference>
<evidence type="ECO:0000313" key="8">
    <source>
        <dbReference type="Proteomes" id="UP000265140"/>
    </source>
</evidence>
<feature type="region of interest" description="Disordered" evidence="4">
    <location>
        <begin position="166"/>
        <end position="202"/>
    </location>
</feature>
<dbReference type="AlphaFoldDB" id="A0A3P8YU13"/>
<dbReference type="GO" id="GO:0050804">
    <property type="term" value="P:modulation of chemical synaptic transmission"/>
    <property type="evidence" value="ECO:0007669"/>
    <property type="project" value="TreeGrafter"/>
</dbReference>
<dbReference type="Proteomes" id="UP000265140">
    <property type="component" value="Chromosome 11"/>
</dbReference>
<dbReference type="InterPro" id="IPR019846">
    <property type="entry name" value="Nerve_growth_factor_CS"/>
</dbReference>
<evidence type="ECO:0000259" key="6">
    <source>
        <dbReference type="SMART" id="SM00140"/>
    </source>
</evidence>
<feature type="compositionally biased region" description="Basic and acidic residues" evidence="4">
    <location>
        <begin position="255"/>
        <end position="269"/>
    </location>
</feature>
<dbReference type="GeneTree" id="ENSGT00390000007725"/>
<dbReference type="KEGG" id="els:105012934"/>
<evidence type="ECO:0000256" key="5">
    <source>
        <dbReference type="SAM" id="SignalP"/>
    </source>
</evidence>
<dbReference type="GO" id="GO:0008083">
    <property type="term" value="F:growth factor activity"/>
    <property type="evidence" value="ECO:0007669"/>
    <property type="project" value="UniProtKB-KW"/>
</dbReference>
<dbReference type="OrthoDB" id="8959386at2759"/>
<feature type="compositionally biased region" description="Acidic residues" evidence="4">
    <location>
        <begin position="245"/>
        <end position="254"/>
    </location>
</feature>
<dbReference type="GO" id="GO:0048812">
    <property type="term" value="P:neuron projection morphogenesis"/>
    <property type="evidence" value="ECO:0007669"/>
    <property type="project" value="TreeGrafter"/>
</dbReference>
<dbReference type="GO" id="GO:0038180">
    <property type="term" value="P:nerve growth factor signaling pathway"/>
    <property type="evidence" value="ECO:0007669"/>
    <property type="project" value="TreeGrafter"/>
</dbReference>
<feature type="region of interest" description="Disordered" evidence="4">
    <location>
        <begin position="245"/>
        <end position="298"/>
    </location>
</feature>
<feature type="domain" description="Nerve growth factor-related" evidence="6">
    <location>
        <begin position="295"/>
        <end position="422"/>
    </location>
</feature>
<organism evidence="7 8">
    <name type="scientific">Esox lucius</name>
    <name type="common">Northern pike</name>
    <dbReference type="NCBI Taxonomy" id="8010"/>
    <lineage>
        <taxon>Eukaryota</taxon>
        <taxon>Metazoa</taxon>
        <taxon>Chordata</taxon>
        <taxon>Craniata</taxon>
        <taxon>Vertebrata</taxon>
        <taxon>Euteleostomi</taxon>
        <taxon>Actinopterygii</taxon>
        <taxon>Neopterygii</taxon>
        <taxon>Teleostei</taxon>
        <taxon>Protacanthopterygii</taxon>
        <taxon>Esociformes</taxon>
        <taxon>Esocidae</taxon>
        <taxon>Esox</taxon>
    </lineage>
</organism>
<reference evidence="7 8" key="2">
    <citation type="submission" date="2020-02" db="EMBL/GenBank/DDBJ databases">
        <title>Esox lucius (northern pike) genome, fEsoLuc1, primary haplotype.</title>
        <authorList>
            <person name="Myers G."/>
            <person name="Karagic N."/>
            <person name="Meyer A."/>
            <person name="Pippel M."/>
            <person name="Reichard M."/>
            <person name="Winkler S."/>
            <person name="Tracey A."/>
            <person name="Sims Y."/>
            <person name="Howe K."/>
            <person name="Rhie A."/>
            <person name="Formenti G."/>
            <person name="Durbin R."/>
            <person name="Fedrigo O."/>
            <person name="Jarvis E.D."/>
        </authorList>
    </citation>
    <scope>NUCLEOTIDE SEQUENCE [LARGE SCALE GENOMIC DNA]</scope>
</reference>
<dbReference type="InParanoid" id="A0A3P8YU13"/>
<keyword evidence="3" id="KW-0339">Growth factor</keyword>
<evidence type="ECO:0000256" key="1">
    <source>
        <dbReference type="ARBA" id="ARBA00010783"/>
    </source>
</evidence>
<dbReference type="PANTHER" id="PTHR11589:SF8">
    <property type="entry name" value="NEUROTROPHIN-4"/>
    <property type="match status" value="1"/>
</dbReference>
<dbReference type="InterPro" id="IPR029034">
    <property type="entry name" value="Cystine-knot_cytokine"/>
</dbReference>
<dbReference type="RefSeq" id="XP_010872403.1">
    <property type="nucleotide sequence ID" value="XM_010874101.4"/>
</dbReference>
<evidence type="ECO:0000256" key="2">
    <source>
        <dbReference type="ARBA" id="ARBA00018008"/>
    </source>
</evidence>
<dbReference type="GO" id="GO:0021675">
    <property type="term" value="P:nerve development"/>
    <property type="evidence" value="ECO:0007669"/>
    <property type="project" value="TreeGrafter"/>
</dbReference>
<dbReference type="PROSITE" id="PS50270">
    <property type="entry name" value="NGF_2"/>
    <property type="match status" value="1"/>
</dbReference>
<feature type="signal peptide" evidence="5">
    <location>
        <begin position="1"/>
        <end position="16"/>
    </location>
</feature>
<dbReference type="InterPro" id="IPR020408">
    <property type="entry name" value="Nerve_growth_factor-like"/>
</dbReference>
<dbReference type="PANTHER" id="PTHR11589">
    <property type="entry name" value="NERVE GROWTH FACTOR NGF -RELATED"/>
    <property type="match status" value="1"/>
</dbReference>
<sequence>MHWLPLVAMVIASALPFPHSPVASTVAVVTEPGRSLDNHTENLDDSNATLPASQAPMDYNSHNNASHKDYNMTIPGKAYNTEHLSTTGVDKKLNYPSKIKERAQALKWKQKQQRYQSKSNFHRENINSVGLNVDSNTEVERLRSTNGSERQYYSSQDNYVLEDYKSESSRAGDDISPRHSPDTRTDKDDLRPPRLSEKSLGGLQEEEELLFLDAHPRVLFSPSNSPPKHPPLLLMLETGMLPEEGEDEEDEVADADGHTEGHGDRETERSVPQSRVDAPGGSPHPAPRLKRSHLSHTEKPVCDVQSDWVMDKKMAIDSYGRTVSIVPFIKTATGPLKQYFYETTCRRPEQKTNGALPQGAGASAGEATKDLGVNGNSCLGVDKKQWVSECKAKHTYVRALTSDANGLQGWRWIRINTSCVCVLLSRVKRHHRGG</sequence>
<protein>
    <recommendedName>
        <fullName evidence="2">Neurotrophin-4</fullName>
    </recommendedName>
</protein>
<dbReference type="GeneID" id="105012934"/>
<keyword evidence="5" id="KW-0732">Signal</keyword>
<feature type="region of interest" description="Disordered" evidence="4">
    <location>
        <begin position="109"/>
        <end position="129"/>
    </location>
</feature>